<proteinExistence type="predicted"/>
<feature type="region of interest" description="Disordered" evidence="1">
    <location>
        <begin position="12"/>
        <end position="39"/>
    </location>
</feature>
<accession>A0A6J4V3M4</accession>
<dbReference type="EMBL" id="CADCWF010000218">
    <property type="protein sequence ID" value="CAA9567631.1"/>
    <property type="molecule type" value="Genomic_DNA"/>
</dbReference>
<protein>
    <submittedName>
        <fullName evidence="2">Uncharacterized protein</fullName>
    </submittedName>
</protein>
<organism evidence="2">
    <name type="scientific">uncultured Thermomicrobiales bacterium</name>
    <dbReference type="NCBI Taxonomy" id="1645740"/>
    <lineage>
        <taxon>Bacteria</taxon>
        <taxon>Pseudomonadati</taxon>
        <taxon>Thermomicrobiota</taxon>
        <taxon>Thermomicrobia</taxon>
        <taxon>Thermomicrobiales</taxon>
        <taxon>environmental samples</taxon>
    </lineage>
</organism>
<evidence type="ECO:0000256" key="1">
    <source>
        <dbReference type="SAM" id="MobiDB-lite"/>
    </source>
</evidence>
<reference evidence="2" key="1">
    <citation type="submission" date="2020-02" db="EMBL/GenBank/DDBJ databases">
        <authorList>
            <person name="Meier V. D."/>
        </authorList>
    </citation>
    <scope>NUCLEOTIDE SEQUENCE</scope>
    <source>
        <strain evidence="2">AVDCRST_MAG59</strain>
    </source>
</reference>
<name>A0A6J4V3M4_9BACT</name>
<feature type="non-terminal residue" evidence="2">
    <location>
        <position position="39"/>
    </location>
</feature>
<gene>
    <name evidence="2" type="ORF">AVDCRST_MAG59-3191</name>
</gene>
<evidence type="ECO:0000313" key="2">
    <source>
        <dbReference type="EMBL" id="CAA9567631.1"/>
    </source>
</evidence>
<dbReference type="AlphaFoldDB" id="A0A6J4V3M4"/>
<sequence>GGLPAHRRVAEGGLLRHHRAAAPVGGLGGGDHRRGQRLV</sequence>
<feature type="non-terminal residue" evidence="2">
    <location>
        <position position="1"/>
    </location>
</feature>